<dbReference type="GO" id="GO:0005315">
    <property type="term" value="F:phosphate transmembrane transporter activity"/>
    <property type="evidence" value="ECO:0007669"/>
    <property type="project" value="InterPro"/>
</dbReference>
<keyword evidence="6 7" id="KW-0472">Membrane</keyword>
<dbReference type="EMBL" id="CAJNNW010004041">
    <property type="protein sequence ID" value="CAE8646028.1"/>
    <property type="molecule type" value="Genomic_DNA"/>
</dbReference>
<feature type="transmembrane region" description="Helical" evidence="7">
    <location>
        <begin position="73"/>
        <end position="92"/>
    </location>
</feature>
<evidence type="ECO:0000313" key="9">
    <source>
        <dbReference type="Proteomes" id="UP000626109"/>
    </source>
</evidence>
<keyword evidence="4 7" id="KW-0812">Transmembrane</keyword>
<evidence type="ECO:0000313" key="8">
    <source>
        <dbReference type="EMBL" id="CAE8646028.1"/>
    </source>
</evidence>
<dbReference type="Pfam" id="PF01384">
    <property type="entry name" value="PHO4"/>
    <property type="match status" value="1"/>
</dbReference>
<protein>
    <submittedName>
        <fullName evidence="8">Uncharacterized protein</fullName>
    </submittedName>
</protein>
<feature type="transmembrane region" description="Helical" evidence="7">
    <location>
        <begin position="193"/>
        <end position="218"/>
    </location>
</feature>
<feature type="transmembrane region" description="Helical" evidence="7">
    <location>
        <begin position="155"/>
        <end position="173"/>
    </location>
</feature>
<comment type="caution">
    <text evidence="8">The sequence shown here is derived from an EMBL/GenBank/DDBJ whole genome shotgun (WGS) entry which is preliminary data.</text>
</comment>
<dbReference type="InterPro" id="IPR001204">
    <property type="entry name" value="Phos_transporter"/>
</dbReference>
<dbReference type="PANTHER" id="PTHR11101:SF80">
    <property type="entry name" value="PHOSPHATE TRANSPORTER"/>
    <property type="match status" value="1"/>
</dbReference>
<feature type="transmembrane region" description="Helical" evidence="7">
    <location>
        <begin position="286"/>
        <end position="306"/>
    </location>
</feature>
<keyword evidence="2" id="KW-0813">Transport</keyword>
<evidence type="ECO:0000256" key="2">
    <source>
        <dbReference type="ARBA" id="ARBA00022448"/>
    </source>
</evidence>
<feature type="transmembrane region" description="Helical" evidence="7">
    <location>
        <begin position="123"/>
        <end position="143"/>
    </location>
</feature>
<comment type="subcellular location">
    <subcellularLocation>
        <location evidence="1">Membrane</location>
        <topology evidence="1">Multi-pass membrane protein</topology>
    </subcellularLocation>
</comment>
<evidence type="ECO:0000256" key="5">
    <source>
        <dbReference type="ARBA" id="ARBA00022989"/>
    </source>
</evidence>
<evidence type="ECO:0000256" key="3">
    <source>
        <dbReference type="ARBA" id="ARBA00022592"/>
    </source>
</evidence>
<keyword evidence="5 7" id="KW-1133">Transmembrane helix</keyword>
<evidence type="ECO:0000256" key="4">
    <source>
        <dbReference type="ARBA" id="ARBA00022692"/>
    </source>
</evidence>
<sequence length="346" mass="36417">MGSSVTDIVSSGFIDDNYFKNNPEALQLGTLASLLGARPGGVVLVDISTALGHLSICPLLVHMTILRQDDSLGFKGIIAGLFMAWGIGADYVTNSFATSVGSKALILRQTVAIATVYEFVGRISMSASVTALQLTMLASLLGARPGGAVLADSPLLSGFIGASVFFLVRMTILRSPHAVSRGNYQGGPSLDQGLIMLGFTGIIAGLFMAWGIGANYVANSFATSVGSKALILRQAVAIATVYEFAGCISMGASVTDTVCSNFMDENYFKTTQMCCSWGRWPRLVALSWLTSPLLSGIIEASVFLLARMTILRSPHAVSRDHWQGETFFGSRVVIVVAACGPPGPQG</sequence>
<evidence type="ECO:0000256" key="1">
    <source>
        <dbReference type="ARBA" id="ARBA00004141"/>
    </source>
</evidence>
<dbReference type="PANTHER" id="PTHR11101">
    <property type="entry name" value="PHOSPHATE TRANSPORTER"/>
    <property type="match status" value="1"/>
</dbReference>
<dbReference type="GO" id="GO:0035435">
    <property type="term" value="P:phosphate ion transmembrane transport"/>
    <property type="evidence" value="ECO:0007669"/>
    <property type="project" value="TreeGrafter"/>
</dbReference>
<keyword evidence="3" id="KW-0592">Phosphate transport</keyword>
<dbReference type="AlphaFoldDB" id="A0A813I7B8"/>
<evidence type="ECO:0000256" key="6">
    <source>
        <dbReference type="ARBA" id="ARBA00023136"/>
    </source>
</evidence>
<proteinExistence type="predicted"/>
<feature type="transmembrane region" description="Helical" evidence="7">
    <location>
        <begin position="230"/>
        <end position="254"/>
    </location>
</feature>
<organism evidence="8 9">
    <name type="scientific">Polarella glacialis</name>
    <name type="common">Dinoflagellate</name>
    <dbReference type="NCBI Taxonomy" id="89957"/>
    <lineage>
        <taxon>Eukaryota</taxon>
        <taxon>Sar</taxon>
        <taxon>Alveolata</taxon>
        <taxon>Dinophyceae</taxon>
        <taxon>Suessiales</taxon>
        <taxon>Suessiaceae</taxon>
        <taxon>Polarella</taxon>
    </lineage>
</organism>
<gene>
    <name evidence="8" type="ORF">PGLA2088_LOCUS4433</name>
</gene>
<evidence type="ECO:0000256" key="7">
    <source>
        <dbReference type="SAM" id="Phobius"/>
    </source>
</evidence>
<name>A0A813I7B8_POLGL</name>
<dbReference type="Proteomes" id="UP000626109">
    <property type="component" value="Unassembled WGS sequence"/>
</dbReference>
<reference evidence="8" key="1">
    <citation type="submission" date="2021-02" db="EMBL/GenBank/DDBJ databases">
        <authorList>
            <person name="Dougan E. K."/>
            <person name="Rhodes N."/>
            <person name="Thang M."/>
            <person name="Chan C."/>
        </authorList>
    </citation>
    <scope>NUCLEOTIDE SEQUENCE</scope>
</reference>
<dbReference type="GO" id="GO:0016020">
    <property type="term" value="C:membrane"/>
    <property type="evidence" value="ECO:0007669"/>
    <property type="project" value="UniProtKB-SubCell"/>
</dbReference>
<accession>A0A813I7B8</accession>